<dbReference type="InterPro" id="IPR022488">
    <property type="entry name" value="PPK2-related"/>
</dbReference>
<dbReference type="PIRSF" id="PIRSF028756">
    <property type="entry name" value="PPK2_prd"/>
    <property type="match status" value="1"/>
</dbReference>
<gene>
    <name evidence="5" type="ORF">H9X81_04330</name>
</gene>
<dbReference type="Gene3D" id="3.40.50.300">
    <property type="entry name" value="P-loop containing nucleotide triphosphate hydrolases"/>
    <property type="match status" value="1"/>
</dbReference>
<organism evidence="5 6">
    <name type="scientific">Hydrogenoanaerobacterium saccharovorans</name>
    <dbReference type="NCBI Taxonomy" id="474960"/>
    <lineage>
        <taxon>Bacteria</taxon>
        <taxon>Bacillati</taxon>
        <taxon>Bacillota</taxon>
        <taxon>Clostridia</taxon>
        <taxon>Eubacteriales</taxon>
        <taxon>Oscillospiraceae</taxon>
        <taxon>Hydrogenoanaerobacterium</taxon>
    </lineage>
</organism>
<dbReference type="Pfam" id="PF03976">
    <property type="entry name" value="PPK2"/>
    <property type="match status" value="1"/>
</dbReference>
<dbReference type="NCBIfam" id="TIGR03709">
    <property type="entry name" value="PPK2_rel_1"/>
    <property type="match status" value="1"/>
</dbReference>
<dbReference type="PANTHER" id="PTHR34383">
    <property type="entry name" value="POLYPHOSPHATE:AMP PHOSPHOTRANSFERASE-RELATED"/>
    <property type="match status" value="1"/>
</dbReference>
<proteinExistence type="predicted"/>
<feature type="domain" description="Polyphosphate kinase-2-related" evidence="4">
    <location>
        <begin position="31"/>
        <end position="263"/>
    </location>
</feature>
<dbReference type="RefSeq" id="WP_177503850.1">
    <property type="nucleotide sequence ID" value="NZ_JACSNR010000003.1"/>
</dbReference>
<evidence type="ECO:0000256" key="2">
    <source>
        <dbReference type="ARBA" id="ARBA00022777"/>
    </source>
</evidence>
<reference evidence="5 6" key="1">
    <citation type="journal article" date="2021" name="Sci. Rep.">
        <title>The distribution of antibiotic resistance genes in chicken gut microbiota commensals.</title>
        <authorList>
            <person name="Juricova H."/>
            <person name="Matiasovicova J."/>
            <person name="Kubasova T."/>
            <person name="Cejkova D."/>
            <person name="Rychlik I."/>
        </authorList>
    </citation>
    <scope>NUCLEOTIDE SEQUENCE [LARGE SCALE GENOMIC DNA]</scope>
    <source>
        <strain evidence="5 6">An564</strain>
    </source>
</reference>
<keyword evidence="6" id="KW-1185">Reference proteome</keyword>
<keyword evidence="1" id="KW-0808">Transferase</keyword>
<dbReference type="InterPro" id="IPR016898">
    <property type="entry name" value="Polyphosphate_phosphotransfera"/>
</dbReference>
<name>A0ABS2GK93_9FIRM</name>
<sequence length="294" mass="35160">MKADRYRYDDHDRPDLRDLPTHAGVDKDCREEIEEKTAENIETMKELQDALYADGREGIVIVLQAMDAAGKDSTIKHVMSGLNPQGVMVHSFKQPGAEELAHDYLWRVVQHLPPRGSIAIFNRSHYEDVLAVQILDLWKNYQMPDRVLRDSREEFFHKRYRQIRQFEEYLYENGYRVVKIFLHVSKEEQGKRFLERIEEPEKNWKFSSSDLETRERFEEYTDLYEEVIRETASDHAPWYVLPADQKWYTRYLVSEILVDLLRQCDPRYPELSETERSRLAEAREVLLREQDKKD</sequence>
<dbReference type="SUPFAM" id="SSF52540">
    <property type="entry name" value="P-loop containing nucleoside triphosphate hydrolases"/>
    <property type="match status" value="1"/>
</dbReference>
<evidence type="ECO:0000256" key="1">
    <source>
        <dbReference type="ARBA" id="ARBA00022679"/>
    </source>
</evidence>
<accession>A0ABS2GK93</accession>
<evidence type="ECO:0000313" key="6">
    <source>
        <dbReference type="Proteomes" id="UP000724149"/>
    </source>
</evidence>
<feature type="region of interest" description="Disordered" evidence="3">
    <location>
        <begin position="1"/>
        <end position="23"/>
    </location>
</feature>
<evidence type="ECO:0000256" key="3">
    <source>
        <dbReference type="SAM" id="MobiDB-lite"/>
    </source>
</evidence>
<evidence type="ECO:0000313" key="5">
    <source>
        <dbReference type="EMBL" id="MBM6922920.1"/>
    </source>
</evidence>
<dbReference type="InterPro" id="IPR022300">
    <property type="entry name" value="PPK2-rel_1"/>
</dbReference>
<dbReference type="PANTHER" id="PTHR34383:SF3">
    <property type="entry name" value="POLYPHOSPHATE:AMP PHOSPHOTRANSFERASE"/>
    <property type="match status" value="1"/>
</dbReference>
<evidence type="ECO:0000259" key="4">
    <source>
        <dbReference type="Pfam" id="PF03976"/>
    </source>
</evidence>
<dbReference type="GO" id="GO:0016301">
    <property type="term" value="F:kinase activity"/>
    <property type="evidence" value="ECO:0007669"/>
    <property type="project" value="UniProtKB-KW"/>
</dbReference>
<dbReference type="EMBL" id="JACSNR010000003">
    <property type="protein sequence ID" value="MBM6922920.1"/>
    <property type="molecule type" value="Genomic_DNA"/>
</dbReference>
<protein>
    <submittedName>
        <fullName evidence="5">Polyphosphate kinase 2 family protein</fullName>
    </submittedName>
</protein>
<keyword evidence="2 5" id="KW-0418">Kinase</keyword>
<comment type="caution">
    <text evidence="5">The sequence shown here is derived from an EMBL/GenBank/DDBJ whole genome shotgun (WGS) entry which is preliminary data.</text>
</comment>
<dbReference type="Proteomes" id="UP000724149">
    <property type="component" value="Unassembled WGS sequence"/>
</dbReference>
<dbReference type="InterPro" id="IPR027417">
    <property type="entry name" value="P-loop_NTPase"/>
</dbReference>